<evidence type="ECO:0000313" key="2">
    <source>
        <dbReference type="Proteomes" id="UP001595839"/>
    </source>
</evidence>
<accession>A0ABV9APQ4</accession>
<reference evidence="2" key="1">
    <citation type="journal article" date="2019" name="Int. J. Syst. Evol. Microbiol.">
        <title>The Global Catalogue of Microorganisms (GCM) 10K type strain sequencing project: providing services to taxonomists for standard genome sequencing and annotation.</title>
        <authorList>
            <consortium name="The Broad Institute Genomics Platform"/>
            <consortium name="The Broad Institute Genome Sequencing Center for Infectious Disease"/>
            <person name="Wu L."/>
            <person name="Ma J."/>
        </authorList>
    </citation>
    <scope>NUCLEOTIDE SEQUENCE [LARGE SCALE GENOMIC DNA]</scope>
    <source>
        <strain evidence="2">CGMCC 4.7177</strain>
    </source>
</reference>
<dbReference type="EMBL" id="JBHSFK010000007">
    <property type="protein sequence ID" value="MFC4500383.1"/>
    <property type="molecule type" value="Genomic_DNA"/>
</dbReference>
<protein>
    <recommendedName>
        <fullName evidence="3">Ribbon-helix-helix protein CopG domain-containing protein</fullName>
    </recommendedName>
</protein>
<comment type="caution">
    <text evidence="1">The sequence shown here is derived from an EMBL/GenBank/DDBJ whole genome shotgun (WGS) entry which is preliminary data.</text>
</comment>
<evidence type="ECO:0000313" key="1">
    <source>
        <dbReference type="EMBL" id="MFC4500383.1"/>
    </source>
</evidence>
<organism evidence="1 2">
    <name type="scientific">Streptomyces vulcanius</name>
    <dbReference type="NCBI Taxonomy" id="1441876"/>
    <lineage>
        <taxon>Bacteria</taxon>
        <taxon>Bacillati</taxon>
        <taxon>Actinomycetota</taxon>
        <taxon>Actinomycetes</taxon>
        <taxon>Kitasatosporales</taxon>
        <taxon>Streptomycetaceae</taxon>
        <taxon>Streptomyces</taxon>
    </lineage>
</organism>
<dbReference type="RefSeq" id="WP_381170143.1">
    <property type="nucleotide sequence ID" value="NZ_JBHSFK010000007.1"/>
</dbReference>
<sequence>MAQLALTLTLDAGLRRALDDLADATGRRPEDLALDAVRAGIRQEEARVREVAERLAGAQGELLRRLGE</sequence>
<evidence type="ECO:0008006" key="3">
    <source>
        <dbReference type="Google" id="ProtNLM"/>
    </source>
</evidence>
<proteinExistence type="predicted"/>
<gene>
    <name evidence="1" type="ORF">ACFPIH_12715</name>
</gene>
<name>A0ABV9APQ4_9ACTN</name>
<dbReference type="Proteomes" id="UP001595839">
    <property type="component" value="Unassembled WGS sequence"/>
</dbReference>
<keyword evidence="2" id="KW-1185">Reference proteome</keyword>